<feature type="transmembrane region" description="Helical" evidence="2">
    <location>
        <begin position="279"/>
        <end position="302"/>
    </location>
</feature>
<dbReference type="CDD" id="cd13131">
    <property type="entry name" value="MATE_NorM_like"/>
    <property type="match status" value="1"/>
</dbReference>
<sequence>MIDSIAPSPRMAEMRATLTLAWPLILGNLAQMAINTTDVLILGRYDVEALGAAALGVNLFWAFGIFGMGVVTASSPLIAAERGRRSHAVRDVRRTVRQAGWVAVFISVPIWLLLWHSEAMFRLLGQQDQLAVDAGRFVSIAMWGVLPFLLHLVLRFYVTALERPIWGLVVTAGAVVFNAIACWALVFGRLGLPEMGLEGAAIANALANLVLFLGMVAVVQGVRRFRRYHLFGRFWRADWQRFRELVRVGVPIGLMLALEITIFNAAVFLMGLIDLASLAAHAIAIQVAALAFQVPFGISQAATVRVGLFYGRGDRAGVARAGWTSFALGLAAAILLSLGMALGAPWIIGQFLGGTGQGDPVVFTLAVDFLLVAAVFQLVDATQAIGAGVLRGVQDTRWPMLIALFGYWVVGIGVAVVLAFHTPLAGVGIWIGLAAGLGVVAVLLLGRWMLRDRLGLMADQ</sequence>
<feature type="transmembrane region" description="Helical" evidence="2">
    <location>
        <begin position="165"/>
        <end position="186"/>
    </location>
</feature>
<dbReference type="OrthoDB" id="9780160at2"/>
<dbReference type="InterPro" id="IPR050222">
    <property type="entry name" value="MATE_MdtK"/>
</dbReference>
<gene>
    <name evidence="3" type="ORF">FSZ31_05655</name>
</gene>
<evidence type="ECO:0000256" key="1">
    <source>
        <dbReference type="ARBA" id="ARBA00022448"/>
    </source>
</evidence>
<dbReference type="AlphaFoldDB" id="A0A5C6UQJ4"/>
<organism evidence="3 4">
    <name type="scientific">Flavisphingopyxis soli</name>
    <dbReference type="NCBI Taxonomy" id="2601267"/>
    <lineage>
        <taxon>Bacteria</taxon>
        <taxon>Pseudomonadati</taxon>
        <taxon>Pseudomonadota</taxon>
        <taxon>Alphaproteobacteria</taxon>
        <taxon>Sphingomonadales</taxon>
        <taxon>Sphingopyxidaceae</taxon>
        <taxon>Flavisphingopyxis</taxon>
    </lineage>
</organism>
<reference evidence="3 4" key="1">
    <citation type="submission" date="2019-08" db="EMBL/GenBank/DDBJ databases">
        <title>Sphingorhabdus soil sp. nov., isolated from arctic soil.</title>
        <authorList>
            <person name="Liu Y."/>
        </authorList>
    </citation>
    <scope>NUCLEOTIDE SEQUENCE [LARGE SCALE GENOMIC DNA]</scope>
    <source>
        <strain evidence="3 4">D-2Q-5-6</strain>
    </source>
</reference>
<dbReference type="NCBIfam" id="TIGR00797">
    <property type="entry name" value="matE"/>
    <property type="match status" value="1"/>
</dbReference>
<feature type="transmembrane region" description="Helical" evidence="2">
    <location>
        <begin position="56"/>
        <end position="78"/>
    </location>
</feature>
<protein>
    <submittedName>
        <fullName evidence="3">MATE family efflux transporter</fullName>
    </submittedName>
</protein>
<proteinExistence type="predicted"/>
<feature type="transmembrane region" description="Helical" evidence="2">
    <location>
        <begin position="400"/>
        <end position="421"/>
    </location>
</feature>
<dbReference type="EMBL" id="VOPY01000001">
    <property type="protein sequence ID" value="TXC74461.1"/>
    <property type="molecule type" value="Genomic_DNA"/>
</dbReference>
<dbReference type="PANTHER" id="PTHR43298">
    <property type="entry name" value="MULTIDRUG RESISTANCE PROTEIN NORM-RELATED"/>
    <property type="match status" value="1"/>
</dbReference>
<evidence type="ECO:0000313" key="3">
    <source>
        <dbReference type="EMBL" id="TXC74461.1"/>
    </source>
</evidence>
<name>A0A5C6UQJ4_9SPHN</name>
<feature type="transmembrane region" description="Helical" evidence="2">
    <location>
        <begin position="245"/>
        <end position="273"/>
    </location>
</feature>
<feature type="transmembrane region" description="Helical" evidence="2">
    <location>
        <begin position="206"/>
        <end position="225"/>
    </location>
</feature>
<dbReference type="GO" id="GO:0042910">
    <property type="term" value="F:xenobiotic transmembrane transporter activity"/>
    <property type="evidence" value="ECO:0007669"/>
    <property type="project" value="InterPro"/>
</dbReference>
<keyword evidence="2" id="KW-0812">Transmembrane</keyword>
<keyword evidence="4" id="KW-1185">Reference proteome</keyword>
<evidence type="ECO:0000256" key="2">
    <source>
        <dbReference type="SAM" id="Phobius"/>
    </source>
</evidence>
<feature type="transmembrane region" description="Helical" evidence="2">
    <location>
        <begin position="323"/>
        <end position="348"/>
    </location>
</feature>
<keyword evidence="2" id="KW-1133">Transmembrane helix</keyword>
<feature type="transmembrane region" description="Helical" evidence="2">
    <location>
        <begin position="99"/>
        <end position="117"/>
    </location>
</feature>
<dbReference type="Pfam" id="PF01554">
    <property type="entry name" value="MatE"/>
    <property type="match status" value="2"/>
</dbReference>
<comment type="caution">
    <text evidence="3">The sequence shown here is derived from an EMBL/GenBank/DDBJ whole genome shotgun (WGS) entry which is preliminary data.</text>
</comment>
<dbReference type="InterPro" id="IPR002528">
    <property type="entry name" value="MATE_fam"/>
</dbReference>
<dbReference type="PANTHER" id="PTHR43298:SF2">
    <property type="entry name" value="FMN_FAD EXPORTER YEEO-RELATED"/>
    <property type="match status" value="1"/>
</dbReference>
<feature type="transmembrane region" description="Helical" evidence="2">
    <location>
        <begin position="360"/>
        <end position="379"/>
    </location>
</feature>
<evidence type="ECO:0000313" key="4">
    <source>
        <dbReference type="Proteomes" id="UP000321129"/>
    </source>
</evidence>
<keyword evidence="1" id="KW-0813">Transport</keyword>
<dbReference type="GO" id="GO:0015297">
    <property type="term" value="F:antiporter activity"/>
    <property type="evidence" value="ECO:0007669"/>
    <property type="project" value="InterPro"/>
</dbReference>
<dbReference type="Proteomes" id="UP000321129">
    <property type="component" value="Unassembled WGS sequence"/>
</dbReference>
<keyword evidence="2" id="KW-0472">Membrane</keyword>
<accession>A0A5C6UQJ4</accession>
<feature type="transmembrane region" description="Helical" evidence="2">
    <location>
        <begin position="137"/>
        <end position="158"/>
    </location>
</feature>
<dbReference type="GO" id="GO:0005886">
    <property type="term" value="C:plasma membrane"/>
    <property type="evidence" value="ECO:0007669"/>
    <property type="project" value="TreeGrafter"/>
</dbReference>
<feature type="transmembrane region" description="Helical" evidence="2">
    <location>
        <begin position="427"/>
        <end position="450"/>
    </location>
</feature>